<gene>
    <name evidence="2" type="ORF">EVAR_82015_1</name>
</gene>
<name>A0A4C1VXK9_EUMVA</name>
<dbReference type="Proteomes" id="UP000299102">
    <property type="component" value="Unassembled WGS sequence"/>
</dbReference>
<proteinExistence type="predicted"/>
<feature type="compositionally biased region" description="Basic residues" evidence="1">
    <location>
        <begin position="109"/>
        <end position="119"/>
    </location>
</feature>
<evidence type="ECO:0000313" key="3">
    <source>
        <dbReference type="Proteomes" id="UP000299102"/>
    </source>
</evidence>
<dbReference type="AlphaFoldDB" id="A0A4C1VXK9"/>
<comment type="caution">
    <text evidence="2">The sequence shown here is derived from an EMBL/GenBank/DDBJ whole genome shotgun (WGS) entry which is preliminary data.</text>
</comment>
<sequence>MFSFKTQEIRFLRYVPSRDAARVAFGCCAFGFASFRFLAGCLLPPPCGRRIVNARSCKWDEIHGHRFVIMKPISDVSNFLPIPGPGRDERGRVGAREVGSARARPPRLPGRRLPSRARSQRNSQKSLKALIWAAVNSSATDSKANGADHY</sequence>
<reference evidence="2 3" key="1">
    <citation type="journal article" date="2019" name="Commun. Biol.">
        <title>The bagworm genome reveals a unique fibroin gene that provides high tensile strength.</title>
        <authorList>
            <person name="Kono N."/>
            <person name="Nakamura H."/>
            <person name="Ohtoshi R."/>
            <person name="Tomita M."/>
            <person name="Numata K."/>
            <person name="Arakawa K."/>
        </authorList>
    </citation>
    <scope>NUCLEOTIDE SEQUENCE [LARGE SCALE GENOMIC DNA]</scope>
</reference>
<feature type="region of interest" description="Disordered" evidence="1">
    <location>
        <begin position="81"/>
        <end position="124"/>
    </location>
</feature>
<organism evidence="2 3">
    <name type="scientific">Eumeta variegata</name>
    <name type="common">Bagworm moth</name>
    <name type="synonym">Eumeta japonica</name>
    <dbReference type="NCBI Taxonomy" id="151549"/>
    <lineage>
        <taxon>Eukaryota</taxon>
        <taxon>Metazoa</taxon>
        <taxon>Ecdysozoa</taxon>
        <taxon>Arthropoda</taxon>
        <taxon>Hexapoda</taxon>
        <taxon>Insecta</taxon>
        <taxon>Pterygota</taxon>
        <taxon>Neoptera</taxon>
        <taxon>Endopterygota</taxon>
        <taxon>Lepidoptera</taxon>
        <taxon>Glossata</taxon>
        <taxon>Ditrysia</taxon>
        <taxon>Tineoidea</taxon>
        <taxon>Psychidae</taxon>
        <taxon>Oiketicinae</taxon>
        <taxon>Eumeta</taxon>
    </lineage>
</organism>
<dbReference type="EMBL" id="BGZK01000420">
    <property type="protein sequence ID" value="GBP42565.1"/>
    <property type="molecule type" value="Genomic_DNA"/>
</dbReference>
<keyword evidence="3" id="KW-1185">Reference proteome</keyword>
<feature type="compositionally biased region" description="Basic and acidic residues" evidence="1">
    <location>
        <begin position="86"/>
        <end position="95"/>
    </location>
</feature>
<protein>
    <submittedName>
        <fullName evidence="2">Uncharacterized protein</fullName>
    </submittedName>
</protein>
<evidence type="ECO:0000256" key="1">
    <source>
        <dbReference type="SAM" id="MobiDB-lite"/>
    </source>
</evidence>
<accession>A0A4C1VXK9</accession>
<evidence type="ECO:0000313" key="2">
    <source>
        <dbReference type="EMBL" id="GBP42565.1"/>
    </source>
</evidence>